<evidence type="ECO:0000256" key="1">
    <source>
        <dbReference type="ARBA" id="ARBA00007812"/>
    </source>
</evidence>
<organism evidence="8">
    <name type="scientific">marine metagenome</name>
    <dbReference type="NCBI Taxonomy" id="408172"/>
    <lineage>
        <taxon>unclassified sequences</taxon>
        <taxon>metagenomes</taxon>
        <taxon>ecological metagenomes</taxon>
    </lineage>
</organism>
<dbReference type="Gene3D" id="3.40.50.1220">
    <property type="entry name" value="TPP-binding domain"/>
    <property type="match status" value="1"/>
</dbReference>
<keyword evidence="2 3" id="KW-0786">Thiamine pyrophosphate</keyword>
<evidence type="ECO:0008006" key="9">
    <source>
        <dbReference type="Google" id="ProtNLM"/>
    </source>
</evidence>
<dbReference type="GO" id="GO:0009099">
    <property type="term" value="P:L-valine biosynthetic process"/>
    <property type="evidence" value="ECO:0007669"/>
    <property type="project" value="TreeGrafter"/>
</dbReference>
<comment type="similarity">
    <text evidence="1 3">Belongs to the TPP enzyme family.</text>
</comment>
<dbReference type="InterPro" id="IPR029035">
    <property type="entry name" value="DHS-like_NAD/FAD-binding_dom"/>
</dbReference>
<feature type="domain" description="Thiamine pyrophosphate enzyme N-terminal TPP-binding" evidence="7">
    <location>
        <begin position="3"/>
        <end position="78"/>
    </location>
</feature>
<feature type="coiled-coil region" evidence="4">
    <location>
        <begin position="271"/>
        <end position="305"/>
    </location>
</feature>
<dbReference type="CDD" id="cd00568">
    <property type="entry name" value="TPP_enzymes"/>
    <property type="match status" value="1"/>
</dbReference>
<dbReference type="Pfam" id="PF02776">
    <property type="entry name" value="TPP_enzyme_N"/>
    <property type="match status" value="1"/>
</dbReference>
<dbReference type="Gene3D" id="3.40.50.970">
    <property type="match status" value="2"/>
</dbReference>
<dbReference type="GO" id="GO:0030976">
    <property type="term" value="F:thiamine pyrophosphate binding"/>
    <property type="evidence" value="ECO:0007669"/>
    <property type="project" value="InterPro"/>
</dbReference>
<evidence type="ECO:0000256" key="4">
    <source>
        <dbReference type="SAM" id="Coils"/>
    </source>
</evidence>
<dbReference type="InterPro" id="IPR000399">
    <property type="entry name" value="TPP-bd_CS"/>
</dbReference>
<reference evidence="8" key="1">
    <citation type="submission" date="2018-05" db="EMBL/GenBank/DDBJ databases">
        <authorList>
            <person name="Lanie J.A."/>
            <person name="Ng W.-L."/>
            <person name="Kazmierczak K.M."/>
            <person name="Andrzejewski T.M."/>
            <person name="Davidsen T.M."/>
            <person name="Wayne K.J."/>
            <person name="Tettelin H."/>
            <person name="Glass J.I."/>
            <person name="Rusch D."/>
            <person name="Podicherti R."/>
            <person name="Tsui H.-C.T."/>
            <person name="Winkler M.E."/>
        </authorList>
    </citation>
    <scope>NUCLEOTIDE SEQUENCE</scope>
</reference>
<dbReference type="InterPro" id="IPR012000">
    <property type="entry name" value="Thiamin_PyroP_enz_cen_dom"/>
</dbReference>
<dbReference type="Pfam" id="PF00205">
    <property type="entry name" value="TPP_enzyme_M"/>
    <property type="match status" value="1"/>
</dbReference>
<evidence type="ECO:0000313" key="8">
    <source>
        <dbReference type="EMBL" id="SVC28134.1"/>
    </source>
</evidence>
<dbReference type="InterPro" id="IPR011766">
    <property type="entry name" value="TPP_enzyme_TPP-bd"/>
</dbReference>
<dbReference type="GO" id="GO:0003984">
    <property type="term" value="F:acetolactate synthase activity"/>
    <property type="evidence" value="ECO:0007669"/>
    <property type="project" value="TreeGrafter"/>
</dbReference>
<evidence type="ECO:0000259" key="7">
    <source>
        <dbReference type="Pfam" id="PF02776"/>
    </source>
</evidence>
<dbReference type="SUPFAM" id="SSF52518">
    <property type="entry name" value="Thiamin diphosphate-binding fold (THDP-binding)"/>
    <property type="match status" value="2"/>
</dbReference>
<accession>A0A382KTL6</accession>
<dbReference type="GO" id="GO:0000287">
    <property type="term" value="F:magnesium ion binding"/>
    <property type="evidence" value="ECO:0007669"/>
    <property type="project" value="InterPro"/>
</dbReference>
<dbReference type="GO" id="GO:0009097">
    <property type="term" value="P:isoleucine biosynthetic process"/>
    <property type="evidence" value="ECO:0007669"/>
    <property type="project" value="TreeGrafter"/>
</dbReference>
<keyword evidence="4" id="KW-0175">Coiled coil</keyword>
<dbReference type="SUPFAM" id="SSF52467">
    <property type="entry name" value="DHS-like NAD/FAD-binding domain"/>
    <property type="match status" value="1"/>
</dbReference>
<dbReference type="PANTHER" id="PTHR18968:SF167">
    <property type="entry name" value="ACETOLACTATE SYNTHASE LARGE SUBUNIT ILVB2-RELATED"/>
    <property type="match status" value="1"/>
</dbReference>
<dbReference type="InterPro" id="IPR045229">
    <property type="entry name" value="TPP_enz"/>
</dbReference>
<dbReference type="InterPro" id="IPR012001">
    <property type="entry name" value="Thiamin_PyroP_enz_TPP-bd_dom"/>
</dbReference>
<dbReference type="GO" id="GO:0005948">
    <property type="term" value="C:acetolactate synthase complex"/>
    <property type="evidence" value="ECO:0007669"/>
    <property type="project" value="TreeGrafter"/>
</dbReference>
<dbReference type="Pfam" id="PF02775">
    <property type="entry name" value="TPP_enzyme_C"/>
    <property type="match status" value="1"/>
</dbReference>
<feature type="domain" description="Thiamine pyrophosphate enzyme TPP-binding" evidence="6">
    <location>
        <begin position="337"/>
        <end position="411"/>
    </location>
</feature>
<dbReference type="AlphaFoldDB" id="A0A382KTL6"/>
<evidence type="ECO:0000256" key="2">
    <source>
        <dbReference type="ARBA" id="ARBA00023052"/>
    </source>
</evidence>
<evidence type="ECO:0000259" key="5">
    <source>
        <dbReference type="Pfam" id="PF00205"/>
    </source>
</evidence>
<feature type="non-terminal residue" evidence="8">
    <location>
        <position position="412"/>
    </location>
</feature>
<proteinExistence type="inferred from homology"/>
<evidence type="ECO:0000256" key="3">
    <source>
        <dbReference type="RuleBase" id="RU362132"/>
    </source>
</evidence>
<gene>
    <name evidence="8" type="ORF">METZ01_LOCUS280988</name>
</gene>
<sequence>KESIRVIHTRHEQGTAYMAFGYSQSTGKVGINLVVPGPGLLNASAGLSTAFACGAKVLCLAGQIPSKLIGKGIGQLHELSDQPGAVASITKWRGRAESPATVPEKVREAFKQLNTGRTQPVLLEMSPDIMASEGEVDLLDPIVDFVDLDPEPDPDLIEQAAALLGNAENPGIFIGGGIWGGEESLLSLAEQIQAPVYASPHGNGAINDRHYLAQNLMCAKEIWDQIDVVLSVGTRYQAPASWGMQDEKKLIRIDIDPKQSVSIAIPDIHIVSSARVSLKRLSERVQRHNRKRESREQELVQLKKTVMDRFNSVEPQYSFNKVIREELPDDGIAVFGITQLGFAAWFGFPTYGPRTLIHSGYQGTLGYAFPTALGAQVGNPDKKVIAVSGDGGFMFGVQELATAAQHNIGVVT</sequence>
<dbReference type="CDD" id="cd07035">
    <property type="entry name" value="TPP_PYR_POX_like"/>
    <property type="match status" value="1"/>
</dbReference>
<feature type="non-terminal residue" evidence="8">
    <location>
        <position position="1"/>
    </location>
</feature>
<evidence type="ECO:0000259" key="6">
    <source>
        <dbReference type="Pfam" id="PF02775"/>
    </source>
</evidence>
<dbReference type="InterPro" id="IPR029061">
    <property type="entry name" value="THDP-binding"/>
</dbReference>
<name>A0A382KTL6_9ZZZZ</name>
<dbReference type="EMBL" id="UINC01082926">
    <property type="protein sequence ID" value="SVC28134.1"/>
    <property type="molecule type" value="Genomic_DNA"/>
</dbReference>
<dbReference type="GO" id="GO:0050660">
    <property type="term" value="F:flavin adenine dinucleotide binding"/>
    <property type="evidence" value="ECO:0007669"/>
    <property type="project" value="TreeGrafter"/>
</dbReference>
<dbReference type="PANTHER" id="PTHR18968">
    <property type="entry name" value="THIAMINE PYROPHOSPHATE ENZYMES"/>
    <property type="match status" value="1"/>
</dbReference>
<protein>
    <recommendedName>
        <fullName evidence="9">Thiamine pyrophosphate enzyme central domain-containing protein</fullName>
    </recommendedName>
</protein>
<dbReference type="PROSITE" id="PS00187">
    <property type="entry name" value="TPP_ENZYMES"/>
    <property type="match status" value="1"/>
</dbReference>
<feature type="domain" description="Thiamine pyrophosphate enzyme central" evidence="5">
    <location>
        <begin position="157"/>
        <end position="281"/>
    </location>
</feature>